<organism evidence="3 4">
    <name type="scientific">Dethiosulfatarculus sandiegensis</name>
    <dbReference type="NCBI Taxonomy" id="1429043"/>
    <lineage>
        <taxon>Bacteria</taxon>
        <taxon>Pseudomonadati</taxon>
        <taxon>Thermodesulfobacteriota</taxon>
        <taxon>Desulfarculia</taxon>
        <taxon>Desulfarculales</taxon>
        <taxon>Desulfarculaceae</taxon>
        <taxon>Dethiosulfatarculus</taxon>
    </lineage>
</organism>
<accession>A0A0D2I0R6</accession>
<comment type="caution">
    <text evidence="3">The sequence shown here is derived from an EMBL/GenBank/DDBJ whole genome shotgun (WGS) entry which is preliminary data.</text>
</comment>
<feature type="coiled-coil region" evidence="1">
    <location>
        <begin position="43"/>
        <end position="98"/>
    </location>
</feature>
<feature type="region of interest" description="Disordered" evidence="2">
    <location>
        <begin position="1"/>
        <end position="24"/>
    </location>
</feature>
<dbReference type="STRING" id="1429043.X474_00805"/>
<keyword evidence="4" id="KW-1185">Reference proteome</keyword>
<evidence type="ECO:0008006" key="5">
    <source>
        <dbReference type="Google" id="ProtNLM"/>
    </source>
</evidence>
<gene>
    <name evidence="3" type="ORF">X474_00805</name>
</gene>
<reference evidence="3 4" key="1">
    <citation type="submission" date="2013-11" db="EMBL/GenBank/DDBJ databases">
        <title>Metagenomic analysis of a methanogenic consortium involved in long chain n-alkane degradation.</title>
        <authorList>
            <person name="Davidova I.A."/>
            <person name="Callaghan A.V."/>
            <person name="Wawrik B."/>
            <person name="Pruitt S."/>
            <person name="Marks C."/>
            <person name="Duncan K.E."/>
            <person name="Suflita J.M."/>
        </authorList>
    </citation>
    <scope>NUCLEOTIDE SEQUENCE [LARGE SCALE GENOMIC DNA]</scope>
    <source>
        <strain evidence="3 4">SPR</strain>
    </source>
</reference>
<dbReference type="EMBL" id="AZAC01000001">
    <property type="protein sequence ID" value="KIX16058.1"/>
    <property type="molecule type" value="Genomic_DNA"/>
</dbReference>
<dbReference type="RefSeq" id="WP_044346131.1">
    <property type="nucleotide sequence ID" value="NZ_AZAC01000001.1"/>
</dbReference>
<evidence type="ECO:0000256" key="2">
    <source>
        <dbReference type="SAM" id="MobiDB-lite"/>
    </source>
</evidence>
<sequence>MTATASLAQKKPETKPQPLPKASVVKNQAEKAVGLRQQAQKKIDHFAGQEAELMDQVEQLENELKTVTRERKKTEAYLRGQQAKVAELQRRLDEMDRIRAELEPYLDATYANLQEFVAQDLPFLKEERAQRLASLSDNLNDYDASLADKTRRLLEALAIEARYGSTVETEEGEIRVNDKLKRVRMLRLGRLGLFALSADGHSAWTFDKKTQSFEPVEGNIRGLIQAADIADRRRVVSLVKVPVGQPAKSSASGQVSEGEVAK</sequence>
<name>A0A0D2I0R6_9BACT</name>
<keyword evidence="1" id="KW-0175">Coiled coil</keyword>
<dbReference type="Pfam" id="PF11932">
    <property type="entry name" value="DUF3450"/>
    <property type="match status" value="1"/>
</dbReference>
<dbReference type="Proteomes" id="UP000032233">
    <property type="component" value="Unassembled WGS sequence"/>
</dbReference>
<evidence type="ECO:0000256" key="1">
    <source>
        <dbReference type="SAM" id="Coils"/>
    </source>
</evidence>
<proteinExistence type="predicted"/>
<protein>
    <recommendedName>
        <fullName evidence="5">DUF3450 domain-containing protein</fullName>
    </recommendedName>
</protein>
<evidence type="ECO:0000313" key="3">
    <source>
        <dbReference type="EMBL" id="KIX16058.1"/>
    </source>
</evidence>
<dbReference type="AlphaFoldDB" id="A0A0D2I0R6"/>
<dbReference type="InParanoid" id="A0A0D2I0R6"/>
<dbReference type="InterPro" id="IPR016866">
    <property type="entry name" value="UCP028069"/>
</dbReference>
<evidence type="ECO:0000313" key="4">
    <source>
        <dbReference type="Proteomes" id="UP000032233"/>
    </source>
</evidence>